<dbReference type="HOGENOM" id="CLU_058654_0_0_1"/>
<evidence type="ECO:0000256" key="1">
    <source>
        <dbReference type="SAM" id="MobiDB-lite"/>
    </source>
</evidence>
<dbReference type="Pfam" id="PF13094">
    <property type="entry name" value="CENP-Q"/>
    <property type="match status" value="1"/>
</dbReference>
<dbReference type="EMBL" id="AMGY01000009">
    <property type="protein sequence ID" value="EXJ78159.1"/>
    <property type="molecule type" value="Genomic_DNA"/>
</dbReference>
<keyword evidence="3" id="KW-1185">Reference proteome</keyword>
<proteinExistence type="predicted"/>
<protein>
    <submittedName>
        <fullName evidence="2">Uncharacterized protein</fullName>
    </submittedName>
</protein>
<dbReference type="OrthoDB" id="2420947at2759"/>
<dbReference type="RefSeq" id="XP_007737604.1">
    <property type="nucleotide sequence ID" value="XM_007739414.1"/>
</dbReference>
<feature type="region of interest" description="Disordered" evidence="1">
    <location>
        <begin position="1"/>
        <end position="25"/>
    </location>
</feature>
<evidence type="ECO:0000313" key="3">
    <source>
        <dbReference type="Proteomes" id="UP000019478"/>
    </source>
</evidence>
<dbReference type="AlphaFoldDB" id="W9Y6V8"/>
<dbReference type="InterPro" id="IPR025212">
    <property type="entry name" value="CAD_CENP-Q"/>
</dbReference>
<comment type="caution">
    <text evidence="2">The sequence shown here is derived from an EMBL/GenBank/DDBJ whole genome shotgun (WGS) entry which is preliminary data.</text>
</comment>
<sequence length="334" mass="36289">MGASKAAASTANARARAKPDPPFATLAPRVKNISQATIRKKWKPLPVSSQEKVGQILLDVKTKRCGAARIPAVTSKMQPRGKKRPISRAQVKEDEYEKAVEEVADKLLSRLPRMPFPPANGGRSSKSNSNSNSIAADDSAFDLSATLHRITALQAQLTMNTQSANLLRMQIKREQRALRRDHAELDGLETALKSSQTLRRKKEMGLHPLARALGQNQDTVWAEHVERANLAAGISGSRGPTAAAVAARHGAALSTSLSALSSSELIHRSRDPPAEGDPDLDPLLKQLRSHLLSMQNNTRNLNPVMAAMDEARTTLDRFAIGTFDDEGLRRLCGL</sequence>
<feature type="compositionally biased region" description="Low complexity" evidence="1">
    <location>
        <begin position="124"/>
        <end position="133"/>
    </location>
</feature>
<dbReference type="eggNOG" id="ENOG502S7CP">
    <property type="taxonomic scope" value="Eukaryota"/>
</dbReference>
<dbReference type="GeneID" id="19173404"/>
<name>W9Y6V8_9EURO</name>
<organism evidence="2 3">
    <name type="scientific">Capronia epimyces CBS 606.96</name>
    <dbReference type="NCBI Taxonomy" id="1182542"/>
    <lineage>
        <taxon>Eukaryota</taxon>
        <taxon>Fungi</taxon>
        <taxon>Dikarya</taxon>
        <taxon>Ascomycota</taxon>
        <taxon>Pezizomycotina</taxon>
        <taxon>Eurotiomycetes</taxon>
        <taxon>Chaetothyriomycetidae</taxon>
        <taxon>Chaetothyriales</taxon>
        <taxon>Herpotrichiellaceae</taxon>
        <taxon>Capronia</taxon>
    </lineage>
</organism>
<evidence type="ECO:0000313" key="2">
    <source>
        <dbReference type="EMBL" id="EXJ78159.1"/>
    </source>
</evidence>
<dbReference type="STRING" id="1182542.W9Y6V8"/>
<dbReference type="Proteomes" id="UP000019478">
    <property type="component" value="Unassembled WGS sequence"/>
</dbReference>
<feature type="region of interest" description="Disordered" evidence="1">
    <location>
        <begin position="111"/>
        <end position="133"/>
    </location>
</feature>
<feature type="compositionally biased region" description="Low complexity" evidence="1">
    <location>
        <begin position="1"/>
        <end position="14"/>
    </location>
</feature>
<accession>W9Y6V8</accession>
<gene>
    <name evidence="2" type="ORF">A1O3_09320</name>
</gene>
<reference evidence="2 3" key="1">
    <citation type="submission" date="2013-03" db="EMBL/GenBank/DDBJ databases">
        <title>The Genome Sequence of Capronia epimyces CBS 606.96.</title>
        <authorList>
            <consortium name="The Broad Institute Genomics Platform"/>
            <person name="Cuomo C."/>
            <person name="de Hoog S."/>
            <person name="Gorbushina A."/>
            <person name="Walker B."/>
            <person name="Young S.K."/>
            <person name="Zeng Q."/>
            <person name="Gargeya S."/>
            <person name="Fitzgerald M."/>
            <person name="Haas B."/>
            <person name="Abouelleil A."/>
            <person name="Allen A.W."/>
            <person name="Alvarado L."/>
            <person name="Arachchi H.M."/>
            <person name="Berlin A.M."/>
            <person name="Chapman S.B."/>
            <person name="Gainer-Dewar J."/>
            <person name="Goldberg J."/>
            <person name="Griggs A."/>
            <person name="Gujja S."/>
            <person name="Hansen M."/>
            <person name="Howarth C."/>
            <person name="Imamovic A."/>
            <person name="Ireland A."/>
            <person name="Larimer J."/>
            <person name="McCowan C."/>
            <person name="Murphy C."/>
            <person name="Pearson M."/>
            <person name="Poon T.W."/>
            <person name="Priest M."/>
            <person name="Roberts A."/>
            <person name="Saif S."/>
            <person name="Shea T."/>
            <person name="Sisk P."/>
            <person name="Sykes S."/>
            <person name="Wortman J."/>
            <person name="Nusbaum C."/>
            <person name="Birren B."/>
        </authorList>
    </citation>
    <scope>NUCLEOTIDE SEQUENCE [LARGE SCALE GENOMIC DNA]</scope>
    <source>
        <strain evidence="2 3">CBS 606.96</strain>
    </source>
</reference>